<dbReference type="STRING" id="1348612.A0A397HI50"/>
<dbReference type="AlphaFoldDB" id="A0A397HI50"/>
<dbReference type="InterPro" id="IPR011009">
    <property type="entry name" value="Kinase-like_dom_sf"/>
</dbReference>
<accession>A0A397HI50</accession>
<gene>
    <name evidence="6" type="ORF">Glove_346g33</name>
</gene>
<dbReference type="SUPFAM" id="SSF56112">
    <property type="entry name" value="Protein kinase-like (PK-like)"/>
    <property type="match status" value="1"/>
</dbReference>
<keyword evidence="3" id="KW-0418">Kinase</keyword>
<dbReference type="EMBL" id="PQFF01000316">
    <property type="protein sequence ID" value="RHZ61728.1"/>
    <property type="molecule type" value="Genomic_DNA"/>
</dbReference>
<keyword evidence="7" id="KW-1185">Reference proteome</keyword>
<dbReference type="Proteomes" id="UP000266861">
    <property type="component" value="Unassembled WGS sequence"/>
</dbReference>
<evidence type="ECO:0000256" key="4">
    <source>
        <dbReference type="ARBA" id="ARBA00022840"/>
    </source>
</evidence>
<evidence type="ECO:0000313" key="7">
    <source>
        <dbReference type="Proteomes" id="UP000266861"/>
    </source>
</evidence>
<evidence type="ECO:0000256" key="3">
    <source>
        <dbReference type="ARBA" id="ARBA00022777"/>
    </source>
</evidence>
<comment type="caution">
    <text evidence="6">The sequence shown here is derived from an EMBL/GenBank/DDBJ whole genome shotgun (WGS) entry which is preliminary data.</text>
</comment>
<dbReference type="InterPro" id="IPR051681">
    <property type="entry name" value="Ser/Thr_Kinases-Pseudokinases"/>
</dbReference>
<dbReference type="InterPro" id="IPR000719">
    <property type="entry name" value="Prot_kinase_dom"/>
</dbReference>
<dbReference type="OrthoDB" id="10261027at2759"/>
<dbReference type="Pfam" id="PF07714">
    <property type="entry name" value="PK_Tyr_Ser-Thr"/>
    <property type="match status" value="1"/>
</dbReference>
<dbReference type="PANTHER" id="PTHR44329">
    <property type="entry name" value="SERINE/THREONINE-PROTEIN KINASE TNNI3K-RELATED"/>
    <property type="match status" value="1"/>
</dbReference>
<evidence type="ECO:0000259" key="5">
    <source>
        <dbReference type="PROSITE" id="PS50011"/>
    </source>
</evidence>
<dbReference type="GO" id="GO:0005524">
    <property type="term" value="F:ATP binding"/>
    <property type="evidence" value="ECO:0007669"/>
    <property type="project" value="UniProtKB-KW"/>
</dbReference>
<evidence type="ECO:0000256" key="1">
    <source>
        <dbReference type="ARBA" id="ARBA00022679"/>
    </source>
</evidence>
<dbReference type="GO" id="GO:0004674">
    <property type="term" value="F:protein serine/threonine kinase activity"/>
    <property type="evidence" value="ECO:0007669"/>
    <property type="project" value="TreeGrafter"/>
</dbReference>
<reference evidence="6 7" key="1">
    <citation type="submission" date="2018-08" db="EMBL/GenBank/DDBJ databases">
        <title>Genome and evolution of the arbuscular mycorrhizal fungus Diversispora epigaea (formerly Glomus versiforme) and its bacterial endosymbionts.</title>
        <authorList>
            <person name="Sun X."/>
            <person name="Fei Z."/>
            <person name="Harrison M."/>
        </authorList>
    </citation>
    <scope>NUCLEOTIDE SEQUENCE [LARGE SCALE GENOMIC DNA]</scope>
    <source>
        <strain evidence="6 7">IT104</strain>
    </source>
</reference>
<keyword evidence="4" id="KW-0067">ATP-binding</keyword>
<feature type="domain" description="Protein kinase" evidence="5">
    <location>
        <begin position="1"/>
        <end position="91"/>
    </location>
</feature>
<evidence type="ECO:0000313" key="6">
    <source>
        <dbReference type="EMBL" id="RHZ61728.1"/>
    </source>
</evidence>
<protein>
    <recommendedName>
        <fullName evidence="5">Protein kinase domain-containing protein</fullName>
    </recommendedName>
</protein>
<dbReference type="PROSITE" id="PS50011">
    <property type="entry name" value="PROTEIN_KINASE_DOM"/>
    <property type="match status" value="1"/>
</dbReference>
<evidence type="ECO:0000256" key="2">
    <source>
        <dbReference type="ARBA" id="ARBA00022741"/>
    </source>
</evidence>
<keyword evidence="1" id="KW-0808">Transferase</keyword>
<dbReference type="PANTHER" id="PTHR44329:SF288">
    <property type="entry name" value="MITOGEN-ACTIVATED PROTEIN KINASE KINASE KINASE 20"/>
    <property type="match status" value="1"/>
</dbReference>
<organism evidence="6 7">
    <name type="scientific">Diversispora epigaea</name>
    <dbReference type="NCBI Taxonomy" id="1348612"/>
    <lineage>
        <taxon>Eukaryota</taxon>
        <taxon>Fungi</taxon>
        <taxon>Fungi incertae sedis</taxon>
        <taxon>Mucoromycota</taxon>
        <taxon>Glomeromycotina</taxon>
        <taxon>Glomeromycetes</taxon>
        <taxon>Diversisporales</taxon>
        <taxon>Diversisporaceae</taxon>
        <taxon>Diversispora</taxon>
    </lineage>
</organism>
<keyword evidence="2" id="KW-0547">Nucleotide-binding</keyword>
<sequence length="110" mass="13087">MDPELFKNQPHSYLSDIYSIGITIWQLTPGHRPFHDQEHGPKLILDILDGKRPEITEATLECWANLMKRCWHSNPSQQPTIYSLLLDFRFFISWSEYEIKNFFQINMIFG</sequence>
<proteinExistence type="predicted"/>
<dbReference type="Gene3D" id="1.10.510.10">
    <property type="entry name" value="Transferase(Phosphotransferase) domain 1"/>
    <property type="match status" value="1"/>
</dbReference>
<dbReference type="InterPro" id="IPR001245">
    <property type="entry name" value="Ser-Thr/Tyr_kinase_cat_dom"/>
</dbReference>
<name>A0A397HI50_9GLOM</name>